<sequence>MESDNSSFCEDHNQEYSSSDDHVVKLFGFPVTNCGKVPILQQQKQQMFENKRFECQHCHKKFGNSQALGGHQNAHKKERQRAKRAHFAVDRRLGSAVIHPHGSGARLITAGGQSVVPQVLSGIPLRYRSGFQWAVPRQAAEKGEVGPSRRMTNGDEGLDVDLHL</sequence>
<dbReference type="PANTHER" id="PTHR46353">
    <property type="entry name" value="ZINC FINGER PROTEIN 5"/>
    <property type="match status" value="1"/>
</dbReference>
<dbReference type="InterPro" id="IPR013087">
    <property type="entry name" value="Znf_C2H2_type"/>
</dbReference>
<reference evidence="5" key="1">
    <citation type="journal article" date="2024" name="IScience">
        <title>Strigolactones Initiate the Formation of Haustorium-like Structures in Castilleja.</title>
        <authorList>
            <person name="Buerger M."/>
            <person name="Peterson D."/>
            <person name="Chory J."/>
        </authorList>
    </citation>
    <scope>NUCLEOTIDE SEQUENCE [LARGE SCALE GENOMIC DNA]</scope>
</reference>
<feature type="domain" description="C2H2-type" evidence="3">
    <location>
        <begin position="53"/>
        <end position="80"/>
    </location>
</feature>
<dbReference type="PROSITE" id="PS50157">
    <property type="entry name" value="ZINC_FINGER_C2H2_2"/>
    <property type="match status" value="1"/>
</dbReference>
<dbReference type="EMBL" id="JAVIJP010000007">
    <property type="protein sequence ID" value="KAL3648635.1"/>
    <property type="molecule type" value="Genomic_DNA"/>
</dbReference>
<dbReference type="PROSITE" id="PS00028">
    <property type="entry name" value="ZINC_FINGER_C2H2_1"/>
    <property type="match status" value="1"/>
</dbReference>
<dbReference type="GO" id="GO:0008270">
    <property type="term" value="F:zinc ion binding"/>
    <property type="evidence" value="ECO:0007669"/>
    <property type="project" value="UniProtKB-KW"/>
</dbReference>
<accession>A0ABD3E2A0</accession>
<dbReference type="Proteomes" id="UP001632038">
    <property type="component" value="Unassembled WGS sequence"/>
</dbReference>
<dbReference type="Gene3D" id="3.30.160.60">
    <property type="entry name" value="Classic Zinc Finger"/>
    <property type="match status" value="1"/>
</dbReference>
<organism evidence="4 5">
    <name type="scientific">Castilleja foliolosa</name>
    <dbReference type="NCBI Taxonomy" id="1961234"/>
    <lineage>
        <taxon>Eukaryota</taxon>
        <taxon>Viridiplantae</taxon>
        <taxon>Streptophyta</taxon>
        <taxon>Embryophyta</taxon>
        <taxon>Tracheophyta</taxon>
        <taxon>Spermatophyta</taxon>
        <taxon>Magnoliopsida</taxon>
        <taxon>eudicotyledons</taxon>
        <taxon>Gunneridae</taxon>
        <taxon>Pentapetalae</taxon>
        <taxon>asterids</taxon>
        <taxon>lamiids</taxon>
        <taxon>Lamiales</taxon>
        <taxon>Orobanchaceae</taxon>
        <taxon>Pedicularideae</taxon>
        <taxon>Castillejinae</taxon>
        <taxon>Castilleja</taxon>
    </lineage>
</organism>
<gene>
    <name evidence="4" type="ORF">CASFOL_005038</name>
</gene>
<evidence type="ECO:0000313" key="4">
    <source>
        <dbReference type="EMBL" id="KAL3648635.1"/>
    </source>
</evidence>
<dbReference type="PANTHER" id="PTHR46353:SF22">
    <property type="entry name" value="ZINC FINGER PROTEIN 6-LIKE"/>
    <property type="match status" value="1"/>
</dbReference>
<keyword evidence="1" id="KW-0479">Metal-binding</keyword>
<name>A0ABD3E2A0_9LAMI</name>
<evidence type="ECO:0000256" key="2">
    <source>
        <dbReference type="SAM" id="MobiDB-lite"/>
    </source>
</evidence>
<comment type="caution">
    <text evidence="4">The sequence shown here is derived from an EMBL/GenBank/DDBJ whole genome shotgun (WGS) entry which is preliminary data.</text>
</comment>
<keyword evidence="1" id="KW-0863">Zinc-finger</keyword>
<feature type="region of interest" description="Disordered" evidence="2">
    <location>
        <begin position="138"/>
        <end position="164"/>
    </location>
</feature>
<evidence type="ECO:0000313" key="5">
    <source>
        <dbReference type="Proteomes" id="UP001632038"/>
    </source>
</evidence>
<evidence type="ECO:0000259" key="3">
    <source>
        <dbReference type="PROSITE" id="PS50157"/>
    </source>
</evidence>
<dbReference type="AlphaFoldDB" id="A0ABD3E2A0"/>
<proteinExistence type="predicted"/>
<keyword evidence="5" id="KW-1185">Reference proteome</keyword>
<dbReference type="InterPro" id="IPR036236">
    <property type="entry name" value="Znf_C2H2_sf"/>
</dbReference>
<evidence type="ECO:0000256" key="1">
    <source>
        <dbReference type="PROSITE-ProRule" id="PRU00042"/>
    </source>
</evidence>
<dbReference type="InterPro" id="IPR044299">
    <property type="entry name" value="GIS3/ZFP5/ZFP6"/>
</dbReference>
<keyword evidence="1" id="KW-0862">Zinc</keyword>
<dbReference type="SUPFAM" id="SSF57667">
    <property type="entry name" value="beta-beta-alpha zinc fingers"/>
    <property type="match status" value="1"/>
</dbReference>
<protein>
    <recommendedName>
        <fullName evidence="3">C2H2-type domain-containing protein</fullName>
    </recommendedName>
</protein>